<evidence type="ECO:0000256" key="6">
    <source>
        <dbReference type="ARBA" id="ARBA00023186"/>
    </source>
</evidence>
<protein>
    <recommendedName>
        <fullName evidence="7">CCT-theta</fullName>
    </recommendedName>
</protein>
<dbReference type="AlphaFoldDB" id="A0A7S3CAE7"/>
<name>A0A7S3CAE7_9CHLO</name>
<dbReference type="InterPro" id="IPR027413">
    <property type="entry name" value="GROEL-like_equatorial_sf"/>
</dbReference>
<dbReference type="InterPro" id="IPR027410">
    <property type="entry name" value="TCP-1-like_intermed_sf"/>
</dbReference>
<dbReference type="InterPro" id="IPR002423">
    <property type="entry name" value="Cpn60/GroEL/TCP-1"/>
</dbReference>
<keyword evidence="3" id="KW-0963">Cytoplasm</keyword>
<reference evidence="9" key="1">
    <citation type="submission" date="2021-01" db="EMBL/GenBank/DDBJ databases">
        <authorList>
            <person name="Corre E."/>
            <person name="Pelletier E."/>
            <person name="Niang G."/>
            <person name="Scheremetjew M."/>
            <person name="Finn R."/>
            <person name="Kale V."/>
            <person name="Holt S."/>
            <person name="Cochrane G."/>
            <person name="Meng A."/>
            <person name="Brown T."/>
            <person name="Cohen L."/>
        </authorList>
    </citation>
    <scope>NUCLEOTIDE SEQUENCE</scope>
    <source>
        <strain evidence="9">RCC1871</strain>
    </source>
</reference>
<proteinExistence type="inferred from homology"/>
<evidence type="ECO:0000256" key="3">
    <source>
        <dbReference type="ARBA" id="ARBA00022490"/>
    </source>
</evidence>
<evidence type="ECO:0000256" key="8">
    <source>
        <dbReference type="RuleBase" id="RU004187"/>
    </source>
</evidence>
<organism evidence="9">
    <name type="scientific">Chloropicon roscoffensis</name>
    <dbReference type="NCBI Taxonomy" id="1461544"/>
    <lineage>
        <taxon>Eukaryota</taxon>
        <taxon>Viridiplantae</taxon>
        <taxon>Chlorophyta</taxon>
        <taxon>Chloropicophyceae</taxon>
        <taxon>Chloropicales</taxon>
        <taxon>Chloropicaceae</taxon>
        <taxon>Chloropicon</taxon>
    </lineage>
</organism>
<dbReference type="GO" id="GO:0005737">
    <property type="term" value="C:cytoplasm"/>
    <property type="evidence" value="ECO:0007669"/>
    <property type="project" value="UniProtKB-SubCell"/>
</dbReference>
<accession>A0A7S3CAE7</accession>
<dbReference type="NCBIfam" id="TIGR02346">
    <property type="entry name" value="chap_CCT_theta"/>
    <property type="match status" value="1"/>
</dbReference>
<dbReference type="SUPFAM" id="SSF48592">
    <property type="entry name" value="GroEL equatorial domain-like"/>
    <property type="match status" value="1"/>
</dbReference>
<dbReference type="Gene3D" id="1.10.560.10">
    <property type="entry name" value="GroEL-like equatorial domain"/>
    <property type="match status" value="1"/>
</dbReference>
<sequence length="546" mass="59461">MANTMGMPYGLQAMLKEGHKHFSGVEEAVMKSVEACKAISKCTRTSLGPTGLNKIIVNHLGKVYITSDAGTILQELEVQHPAAKLLVHAVKAQQQEVGDGANMVMSIAGELLSKSESLLRDGLHPTEVAEGYAKAAKNCLEYLEDLVEGDNKDLDFSNVSQVADRLRGALKSKQNGYEDTLAPLVAQACVDVCPDNKQNFNVDNVRVSKLVGGFVDQSEIMQGIVVRRKCEGTVSCCENAPVAVFSQGVDTSSTETKGTVLIKSAQELKDYHKSEEKELEEIIKGIADLGVKVVVSGQSIGEMAMHFIERYRMMAIKIPSKFELRRICRATGAQAIPKFIVPGKEQLGQAQRVEQVEIGGNQVMLIQQDRRVGKVATIILRGATDHLMDDMERAIDDGVNTFKALCKDARTVPGGGATEMELSKRLAEHGRKQTGLEQYAIQKFAEALEVIPLTLAENAGMNTTNTLATLRAQHAQGNSRLGVDSVKGELSDLTQQHISDLFYTKYWAIKFAADAVNTVLRVDQIIMAKQAGGPKKPQGQGHWDDQ</sequence>
<dbReference type="GO" id="GO:0005524">
    <property type="term" value="F:ATP binding"/>
    <property type="evidence" value="ECO:0007669"/>
    <property type="project" value="UniProtKB-KW"/>
</dbReference>
<keyword evidence="6 8" id="KW-0143">Chaperone</keyword>
<evidence type="ECO:0000256" key="7">
    <source>
        <dbReference type="ARBA" id="ARBA00029602"/>
    </source>
</evidence>
<gene>
    <name evidence="9" type="ORF">CROS1456_LOCUS3187</name>
</gene>
<keyword evidence="4 8" id="KW-0547">Nucleotide-binding</keyword>
<dbReference type="FunFam" id="3.50.7.10:FF:000008">
    <property type="entry name" value="T-complex protein 1 subunit theta"/>
    <property type="match status" value="1"/>
</dbReference>
<evidence type="ECO:0000256" key="5">
    <source>
        <dbReference type="ARBA" id="ARBA00022840"/>
    </source>
</evidence>
<dbReference type="Gene3D" id="3.30.260.10">
    <property type="entry name" value="TCP-1-like chaperonin intermediate domain"/>
    <property type="match status" value="1"/>
</dbReference>
<dbReference type="InterPro" id="IPR027409">
    <property type="entry name" value="GroEL-like_apical_dom_sf"/>
</dbReference>
<dbReference type="EMBL" id="HBHZ01004151">
    <property type="protein sequence ID" value="CAE0190098.1"/>
    <property type="molecule type" value="Transcribed_RNA"/>
</dbReference>
<dbReference type="GO" id="GO:0051082">
    <property type="term" value="F:unfolded protein binding"/>
    <property type="evidence" value="ECO:0007669"/>
    <property type="project" value="InterPro"/>
</dbReference>
<dbReference type="InterPro" id="IPR017998">
    <property type="entry name" value="Chaperone_TCP-1"/>
</dbReference>
<evidence type="ECO:0000313" key="9">
    <source>
        <dbReference type="EMBL" id="CAE0190098.1"/>
    </source>
</evidence>
<dbReference type="PROSITE" id="PS00750">
    <property type="entry name" value="TCP1_1"/>
    <property type="match status" value="1"/>
</dbReference>
<dbReference type="InterPro" id="IPR002194">
    <property type="entry name" value="Chaperonin_TCP-1_CS"/>
</dbReference>
<keyword evidence="5 8" id="KW-0067">ATP-binding</keyword>
<dbReference type="PRINTS" id="PR00304">
    <property type="entry name" value="TCOMPLEXTCP1"/>
</dbReference>
<evidence type="ECO:0000256" key="4">
    <source>
        <dbReference type="ARBA" id="ARBA00022741"/>
    </source>
</evidence>
<comment type="subcellular location">
    <subcellularLocation>
        <location evidence="1">Cytoplasm</location>
    </subcellularLocation>
</comment>
<dbReference type="Gene3D" id="3.50.7.10">
    <property type="entry name" value="GroEL"/>
    <property type="match status" value="1"/>
</dbReference>
<dbReference type="Pfam" id="PF00118">
    <property type="entry name" value="Cpn60_TCP1"/>
    <property type="match status" value="1"/>
</dbReference>
<dbReference type="SUPFAM" id="SSF54849">
    <property type="entry name" value="GroEL-intermediate domain like"/>
    <property type="match status" value="1"/>
</dbReference>
<dbReference type="GO" id="GO:0016887">
    <property type="term" value="F:ATP hydrolysis activity"/>
    <property type="evidence" value="ECO:0007669"/>
    <property type="project" value="InterPro"/>
</dbReference>
<evidence type="ECO:0000256" key="1">
    <source>
        <dbReference type="ARBA" id="ARBA00004496"/>
    </source>
</evidence>
<dbReference type="CDD" id="cd03341">
    <property type="entry name" value="TCP1_theta"/>
    <property type="match status" value="1"/>
</dbReference>
<dbReference type="PANTHER" id="PTHR11353">
    <property type="entry name" value="CHAPERONIN"/>
    <property type="match status" value="1"/>
</dbReference>
<comment type="similarity">
    <text evidence="2 8">Belongs to the TCP-1 chaperonin family.</text>
</comment>
<dbReference type="InterPro" id="IPR012721">
    <property type="entry name" value="Chap_CCT_theta"/>
</dbReference>
<dbReference type="GO" id="GO:0140662">
    <property type="term" value="F:ATP-dependent protein folding chaperone"/>
    <property type="evidence" value="ECO:0007669"/>
    <property type="project" value="InterPro"/>
</dbReference>
<evidence type="ECO:0000256" key="2">
    <source>
        <dbReference type="ARBA" id="ARBA00008020"/>
    </source>
</evidence>
<dbReference type="SUPFAM" id="SSF52029">
    <property type="entry name" value="GroEL apical domain-like"/>
    <property type="match status" value="1"/>
</dbReference>